<evidence type="ECO:0000256" key="3">
    <source>
        <dbReference type="ARBA" id="ARBA00023204"/>
    </source>
</evidence>
<dbReference type="InterPro" id="IPR005122">
    <property type="entry name" value="Uracil-DNA_glycosylase-like"/>
</dbReference>
<protein>
    <recommendedName>
        <fullName evidence="4">Uracil-DNA glycosylase-like domain-containing protein</fullName>
    </recommendedName>
</protein>
<proteinExistence type="predicted"/>
<keyword evidence="6" id="KW-1185">Reference proteome</keyword>
<sequence>MNRITLKPFVRENLDILFVGLNPAVISNQKGHYFSVKQSFWNQLYKSGLILKEVDKEYADECIFGDTVFNINQRNFGITDLVTNIANSNSTEVTPTINDCIQLERTILEYKPKVAIILHSKVLKIFIHKHLGLKKKYFSNCGNMGQLLRNSDTTFFNIAFPHGNAIPDAAKIERYKEVKEFILK</sequence>
<dbReference type="Proteomes" id="UP000305751">
    <property type="component" value="Unassembled WGS sequence"/>
</dbReference>
<dbReference type="GO" id="GO:0004844">
    <property type="term" value="F:uracil DNA N-glycosylase activity"/>
    <property type="evidence" value="ECO:0007669"/>
    <property type="project" value="TreeGrafter"/>
</dbReference>
<dbReference type="Pfam" id="PF03167">
    <property type="entry name" value="UDG"/>
    <property type="match status" value="1"/>
</dbReference>
<evidence type="ECO:0000313" key="5">
    <source>
        <dbReference type="EMBL" id="TGX97487.1"/>
    </source>
</evidence>
<evidence type="ECO:0000256" key="1">
    <source>
        <dbReference type="ARBA" id="ARBA00022763"/>
    </source>
</evidence>
<dbReference type="SUPFAM" id="SSF52141">
    <property type="entry name" value="Uracil-DNA glycosylase-like"/>
    <property type="match status" value="1"/>
</dbReference>
<reference evidence="5 6" key="1">
    <citation type="submission" date="2019-04" db="EMBL/GenBank/DDBJ databases">
        <title>Microbes associate with the intestines of laboratory mice.</title>
        <authorList>
            <person name="Navarre W."/>
            <person name="Wong E."/>
            <person name="Huang K."/>
            <person name="Tropini C."/>
            <person name="Ng K."/>
            <person name="Yu B."/>
        </authorList>
    </citation>
    <scope>NUCLEOTIDE SEQUENCE [LARGE SCALE GENOMIC DNA]</scope>
    <source>
        <strain evidence="5 6">NM70_E10</strain>
    </source>
</reference>
<dbReference type="AlphaFoldDB" id="A0A4S2AA69"/>
<dbReference type="GO" id="GO:0006285">
    <property type="term" value="P:base-excision repair, AP site formation"/>
    <property type="evidence" value="ECO:0007669"/>
    <property type="project" value="InterPro"/>
</dbReference>
<dbReference type="Gene3D" id="3.40.470.10">
    <property type="entry name" value="Uracil-DNA glycosylase-like domain"/>
    <property type="match status" value="1"/>
</dbReference>
<evidence type="ECO:0000313" key="6">
    <source>
        <dbReference type="Proteomes" id="UP000305751"/>
    </source>
</evidence>
<dbReference type="GO" id="GO:0008263">
    <property type="term" value="F:pyrimidine-specific mismatch base pair DNA N-glycosylase activity"/>
    <property type="evidence" value="ECO:0007669"/>
    <property type="project" value="TreeGrafter"/>
</dbReference>
<evidence type="ECO:0000259" key="4">
    <source>
        <dbReference type="Pfam" id="PF03167"/>
    </source>
</evidence>
<accession>A0A4S2AA69</accession>
<name>A0A4S2AA69_9BACE</name>
<organism evidence="5 6">
    <name type="scientific">Bacteroides acidifaciens</name>
    <dbReference type="NCBI Taxonomy" id="85831"/>
    <lineage>
        <taxon>Bacteria</taxon>
        <taxon>Pseudomonadati</taxon>
        <taxon>Bacteroidota</taxon>
        <taxon>Bacteroidia</taxon>
        <taxon>Bacteroidales</taxon>
        <taxon>Bacteroidaceae</taxon>
        <taxon>Bacteroides</taxon>
    </lineage>
</organism>
<dbReference type="InterPro" id="IPR015637">
    <property type="entry name" value="MUG/TDG"/>
</dbReference>
<keyword evidence="3" id="KW-0234">DNA repair</keyword>
<gene>
    <name evidence="5" type="ORF">E5356_17950</name>
</gene>
<comment type="caution">
    <text evidence="5">The sequence shown here is derived from an EMBL/GenBank/DDBJ whole genome shotgun (WGS) entry which is preliminary data.</text>
</comment>
<dbReference type="RefSeq" id="WP_136014974.1">
    <property type="nucleotide sequence ID" value="NZ_CAJTBC010000054.1"/>
</dbReference>
<dbReference type="PANTHER" id="PTHR12159">
    <property type="entry name" value="G/T AND G/U MISMATCH-SPECIFIC DNA GLYCOSYLASE"/>
    <property type="match status" value="1"/>
</dbReference>
<feature type="domain" description="Uracil-DNA glycosylase-like" evidence="4">
    <location>
        <begin position="9"/>
        <end position="142"/>
    </location>
</feature>
<dbReference type="PANTHER" id="PTHR12159:SF9">
    <property type="entry name" value="G_T MISMATCH-SPECIFIC THYMINE DNA GLYCOSYLASE"/>
    <property type="match status" value="1"/>
</dbReference>
<keyword evidence="1" id="KW-0227">DNA damage</keyword>
<dbReference type="EMBL" id="SRZA01000088">
    <property type="protein sequence ID" value="TGX97487.1"/>
    <property type="molecule type" value="Genomic_DNA"/>
</dbReference>
<evidence type="ECO:0000256" key="2">
    <source>
        <dbReference type="ARBA" id="ARBA00022801"/>
    </source>
</evidence>
<keyword evidence="2" id="KW-0378">Hydrolase</keyword>
<dbReference type="InterPro" id="IPR036895">
    <property type="entry name" value="Uracil-DNA_glycosylase-like_sf"/>
</dbReference>